<feature type="binding site" evidence="5">
    <location>
        <position position="125"/>
    </location>
    <ligand>
        <name>Zn(2+)</name>
        <dbReference type="ChEBI" id="CHEBI:29105"/>
    </ligand>
</feature>
<gene>
    <name evidence="5" type="primary">hypA</name>
    <name evidence="6" type="ORF">FNL38_107320</name>
</gene>
<evidence type="ECO:0000256" key="4">
    <source>
        <dbReference type="ARBA" id="ARBA00022833"/>
    </source>
</evidence>
<reference evidence="6" key="1">
    <citation type="submission" date="2019-07" db="EMBL/GenBank/DDBJ databases">
        <title>Genomic Encyclopedia of Type Strains, Phase IV (KMG-IV): sequencing the most valuable type-strain genomes for metagenomic binning, comparative biology and taxonomic classification.</title>
        <authorList>
            <person name="Goeker M."/>
        </authorList>
    </citation>
    <scope>NUCLEOTIDE SEQUENCE</scope>
    <source>
        <strain evidence="6">DSM 44596</strain>
    </source>
</reference>
<feature type="binding site" evidence="5">
    <location>
        <position position="41"/>
    </location>
    <ligand>
        <name>Ni(2+)</name>
        <dbReference type="ChEBI" id="CHEBI:49786"/>
    </ligand>
</feature>
<dbReference type="PANTHER" id="PTHR34535:SF3">
    <property type="entry name" value="HYDROGENASE MATURATION FACTOR HYPA"/>
    <property type="match status" value="1"/>
</dbReference>
<feature type="binding site" evidence="5">
    <location>
        <position position="109"/>
    </location>
    <ligand>
        <name>Zn(2+)</name>
        <dbReference type="ChEBI" id="CHEBI:29105"/>
    </ligand>
</feature>
<dbReference type="InterPro" id="IPR020538">
    <property type="entry name" value="Hydgase_Ni_incorp_HypA/HybF_CS"/>
</dbReference>
<keyword evidence="4 5" id="KW-0862">Zinc</keyword>
<evidence type="ECO:0000256" key="1">
    <source>
        <dbReference type="ARBA" id="ARBA00010748"/>
    </source>
</evidence>
<feature type="binding site" evidence="5">
    <location>
        <position position="112"/>
    </location>
    <ligand>
        <name>Zn(2+)</name>
        <dbReference type="ChEBI" id="CHEBI:29105"/>
    </ligand>
</feature>
<proteinExistence type="inferred from homology"/>
<organism evidence="6">
    <name type="scientific">Nocardia globerula</name>
    <dbReference type="NCBI Taxonomy" id="1818"/>
    <lineage>
        <taxon>Bacteria</taxon>
        <taxon>Bacillati</taxon>
        <taxon>Actinomycetota</taxon>
        <taxon>Actinomycetes</taxon>
        <taxon>Mycobacteriales</taxon>
        <taxon>Nocardiaceae</taxon>
        <taxon>Nocardia</taxon>
    </lineage>
</organism>
<keyword evidence="2 5" id="KW-0533">Nickel</keyword>
<accession>A0A652YKH8</accession>
<evidence type="ECO:0000313" key="6">
    <source>
        <dbReference type="EMBL" id="TYQ01898.1"/>
    </source>
</evidence>
<dbReference type="Pfam" id="PF01155">
    <property type="entry name" value="HypA"/>
    <property type="match status" value="1"/>
</dbReference>
<dbReference type="InterPro" id="IPR000688">
    <property type="entry name" value="HypA/HybF"/>
</dbReference>
<dbReference type="PANTHER" id="PTHR34535">
    <property type="entry name" value="HYDROGENASE MATURATION FACTOR HYPA"/>
    <property type="match status" value="1"/>
</dbReference>
<evidence type="ECO:0000256" key="5">
    <source>
        <dbReference type="HAMAP-Rule" id="MF_00213"/>
    </source>
</evidence>
<keyword evidence="3 5" id="KW-0479">Metal-binding</keyword>
<comment type="function">
    <text evidence="5">Involved in the maturation of [NiFe] hydrogenases. Required for nickel insertion into the metal center of the hydrogenase.</text>
</comment>
<dbReference type="PROSITE" id="PS01249">
    <property type="entry name" value="HYPA"/>
    <property type="match status" value="1"/>
</dbReference>
<evidence type="ECO:0000256" key="3">
    <source>
        <dbReference type="ARBA" id="ARBA00022723"/>
    </source>
</evidence>
<dbReference type="GO" id="GO:0008270">
    <property type="term" value="F:zinc ion binding"/>
    <property type="evidence" value="ECO:0007669"/>
    <property type="project" value="UniProtKB-UniRule"/>
</dbReference>
<dbReference type="AlphaFoldDB" id="A0A652YKH8"/>
<dbReference type="Gene3D" id="3.30.2320.80">
    <property type="match status" value="1"/>
</dbReference>
<comment type="caution">
    <text evidence="6">The sequence shown here is derived from an EMBL/GenBank/DDBJ whole genome shotgun (WGS) entry which is preliminary data.</text>
</comment>
<feature type="binding site" evidence="5">
    <location>
        <position position="127"/>
    </location>
    <ligand>
        <name>Zn(2+)</name>
        <dbReference type="ChEBI" id="CHEBI:29105"/>
    </ligand>
</feature>
<dbReference type="GO" id="GO:0051604">
    <property type="term" value="P:protein maturation"/>
    <property type="evidence" value="ECO:0007669"/>
    <property type="project" value="InterPro"/>
</dbReference>
<protein>
    <recommendedName>
        <fullName evidence="5">Hydrogenase maturation factor HypA</fullName>
    </recommendedName>
</protein>
<dbReference type="GO" id="GO:0016151">
    <property type="term" value="F:nickel cation binding"/>
    <property type="evidence" value="ECO:0007669"/>
    <property type="project" value="UniProtKB-UniRule"/>
</dbReference>
<dbReference type="HAMAP" id="MF_00213">
    <property type="entry name" value="HypA_HybF"/>
    <property type="match status" value="1"/>
</dbReference>
<dbReference type="EMBL" id="VNIQ01000007">
    <property type="protein sequence ID" value="TYQ01898.1"/>
    <property type="molecule type" value="Genomic_DNA"/>
</dbReference>
<comment type="similarity">
    <text evidence="1 5">Belongs to the HypA/HybF family.</text>
</comment>
<sequence>MRIAAFFYATVFLSHRFSKPWLCPIVERTVPSHVNCGSAVHELSIAQSVVDAVCEKAGARRVCGVRLEVGRLCAVVPDSLLFCFDVVTAGTQAEGASLRIDEIATSVRCRQCGEVFSPPDMILLCPCGSADVEILAGRELRILSMEVS</sequence>
<evidence type="ECO:0000256" key="2">
    <source>
        <dbReference type="ARBA" id="ARBA00022596"/>
    </source>
</evidence>
<name>A0A652YKH8_NOCGL</name>